<evidence type="ECO:0000313" key="2">
    <source>
        <dbReference type="EMBL" id="EKF38295.1"/>
    </source>
</evidence>
<keyword evidence="1" id="KW-0472">Membrane</keyword>
<feature type="non-terminal residue" evidence="2">
    <location>
        <position position="169"/>
    </location>
</feature>
<keyword evidence="1" id="KW-1133">Transmembrane helix</keyword>
<protein>
    <submittedName>
        <fullName evidence="2">Uncharacterized protein</fullName>
    </submittedName>
</protein>
<keyword evidence="3" id="KW-1185">Reference proteome</keyword>
<evidence type="ECO:0000256" key="1">
    <source>
        <dbReference type="SAM" id="Phobius"/>
    </source>
</evidence>
<organism evidence="2 3">
    <name type="scientific">Trypanosoma cruzi marinkellei</name>
    <dbReference type="NCBI Taxonomy" id="85056"/>
    <lineage>
        <taxon>Eukaryota</taxon>
        <taxon>Discoba</taxon>
        <taxon>Euglenozoa</taxon>
        <taxon>Kinetoplastea</taxon>
        <taxon>Metakinetoplastina</taxon>
        <taxon>Trypanosomatida</taxon>
        <taxon>Trypanosomatidae</taxon>
        <taxon>Trypanosoma</taxon>
        <taxon>Schizotrypanum</taxon>
    </lineage>
</organism>
<gene>
    <name evidence="2" type="ORF">MOQ_001497</name>
</gene>
<dbReference type="Proteomes" id="UP000007350">
    <property type="component" value="Unassembled WGS sequence"/>
</dbReference>
<dbReference type="EMBL" id="AHKC01006209">
    <property type="protein sequence ID" value="EKF38295.1"/>
    <property type="molecule type" value="Genomic_DNA"/>
</dbReference>
<dbReference type="AlphaFoldDB" id="K2NG34"/>
<dbReference type="OrthoDB" id="10455378at2759"/>
<name>K2NG34_TRYCR</name>
<comment type="caution">
    <text evidence="2">The sequence shown here is derived from an EMBL/GenBank/DDBJ whole genome shotgun (WGS) entry which is preliminary data.</text>
</comment>
<sequence>MDSWRLSSLTRWMRASNPPDVLSMGRRSCDRLLFSSLCRVRPVEDKKRRIRHSATCPRSVPSFHALAEACWEDTANNCTFAVGCGGVEGGGADSTDSLWAREVVGNHCGAAYFVRLPQRSVICIVDVLYDFFFLVLPALPCFFFAPSIILQGVPPVLTAGCEYAAFVRV</sequence>
<accession>K2NG34</accession>
<feature type="transmembrane region" description="Helical" evidence="1">
    <location>
        <begin position="127"/>
        <end position="149"/>
    </location>
</feature>
<evidence type="ECO:0000313" key="3">
    <source>
        <dbReference type="Proteomes" id="UP000007350"/>
    </source>
</evidence>
<proteinExistence type="predicted"/>
<keyword evidence="1" id="KW-0812">Transmembrane</keyword>
<reference evidence="2 3" key="1">
    <citation type="journal article" date="2012" name="BMC Genomics">
        <title>Comparative genomic analysis of human infective Trypanosoma cruzi lineages with the bat-restricted subspecies T. cruzi marinkellei.</title>
        <authorList>
            <person name="Franzen O."/>
            <person name="Talavera-Lopez C."/>
            <person name="Ochaya S."/>
            <person name="Butler C.E."/>
            <person name="Messenger L.A."/>
            <person name="Lewis M.D."/>
            <person name="Llewellyn M.S."/>
            <person name="Marinkelle C.J."/>
            <person name="Tyler K.M."/>
            <person name="Miles M.A."/>
            <person name="Andersson B."/>
        </authorList>
    </citation>
    <scope>NUCLEOTIDE SEQUENCE [LARGE SCALE GENOMIC DNA]</scope>
    <source>
        <strain evidence="2 3">B7</strain>
    </source>
</reference>